<reference evidence="3 4" key="1">
    <citation type="submission" date="2016-10" db="EMBL/GenBank/DDBJ databases">
        <authorList>
            <person name="Varghese N."/>
            <person name="Submissions S."/>
        </authorList>
    </citation>
    <scope>NUCLEOTIDE SEQUENCE [LARGE SCALE GENOMIC DNA]</scope>
    <source>
        <strain evidence="3 4">WCC6</strain>
    </source>
</reference>
<proteinExistence type="inferred from homology"/>
<dbReference type="GeneID" id="78334995"/>
<gene>
    <name evidence="3" type="ORF">SAMN05216495_10139</name>
</gene>
<dbReference type="AlphaFoldDB" id="A0A1H2SWV9"/>
<dbReference type="EMBL" id="FNOP01000001">
    <property type="protein sequence ID" value="SDW36080.1"/>
    <property type="molecule type" value="Genomic_DNA"/>
</dbReference>
<dbReference type="Pfam" id="PF05949">
    <property type="entry name" value="DUF881"/>
    <property type="match status" value="1"/>
</dbReference>
<sequence>MVFRTHREKFFLFLVCLIIGTMVSTQFRSAEHAKQSVNQQRAEDLAEKLKNAEKENKELAQQLEELETQGTGGDRKVLNDLKIKAGEVALRGPGVVVTVNDSQVTPKAGENPNLYVIHDDDLLRLLNELRAAGAEALAINKERLLDVSEVRCAGPTVSVNNTRFTPPYEIRAIGDPKTLESALRLRGGVVETLKFWGITVDVKRMDKVEIPAYKGTRHFEYAKPEEGGVQ</sequence>
<organism evidence="3 4">
    <name type="scientific">Acidaminococcus fermentans</name>
    <dbReference type="NCBI Taxonomy" id="905"/>
    <lineage>
        <taxon>Bacteria</taxon>
        <taxon>Bacillati</taxon>
        <taxon>Bacillota</taxon>
        <taxon>Negativicutes</taxon>
        <taxon>Acidaminococcales</taxon>
        <taxon>Acidaminococcaceae</taxon>
        <taxon>Acidaminococcus</taxon>
    </lineage>
</organism>
<dbReference type="OMA" id="DLHYAKP"/>
<evidence type="ECO:0000313" key="4">
    <source>
        <dbReference type="Proteomes" id="UP000182379"/>
    </source>
</evidence>
<protein>
    <submittedName>
        <fullName evidence="3">Uncharacterized conserved protein YlxW, UPF0749 family</fullName>
    </submittedName>
</protein>
<comment type="similarity">
    <text evidence="1">Belongs to the UPF0749 family.</text>
</comment>
<dbReference type="InterPro" id="IPR010273">
    <property type="entry name" value="DUF881"/>
</dbReference>
<evidence type="ECO:0000313" key="3">
    <source>
        <dbReference type="EMBL" id="SDW36080.1"/>
    </source>
</evidence>
<evidence type="ECO:0000256" key="1">
    <source>
        <dbReference type="ARBA" id="ARBA00009108"/>
    </source>
</evidence>
<dbReference type="PANTHER" id="PTHR37313:SF2">
    <property type="entry name" value="UPF0749 PROTEIN YLXX"/>
    <property type="match status" value="1"/>
</dbReference>
<dbReference type="Proteomes" id="UP000182379">
    <property type="component" value="Unassembled WGS sequence"/>
</dbReference>
<accession>A0A1H2SWV9</accession>
<comment type="caution">
    <text evidence="3">The sequence shown here is derived from an EMBL/GenBank/DDBJ whole genome shotgun (WGS) entry which is preliminary data.</text>
</comment>
<keyword evidence="2" id="KW-0175">Coiled coil</keyword>
<name>A0A1H2SWV9_ACIFE</name>
<dbReference type="Gene3D" id="3.30.70.1880">
    <property type="entry name" value="Protein of unknown function DUF881"/>
    <property type="match status" value="1"/>
</dbReference>
<feature type="coiled-coil region" evidence="2">
    <location>
        <begin position="35"/>
        <end position="69"/>
    </location>
</feature>
<dbReference type="RefSeq" id="WP_012938646.1">
    <property type="nucleotide sequence ID" value="NZ_CAMEFB010000020.1"/>
</dbReference>
<dbReference type="PANTHER" id="PTHR37313">
    <property type="entry name" value="UPF0749 PROTEIN RV1825"/>
    <property type="match status" value="1"/>
</dbReference>
<evidence type="ECO:0000256" key="2">
    <source>
        <dbReference type="SAM" id="Coils"/>
    </source>
</evidence>